<organism evidence="1">
    <name type="scientific">Chlamydia pneumoniae</name>
    <name type="common">Chlamydophila pneumoniae</name>
    <dbReference type="NCBI Taxonomy" id="83558"/>
    <lineage>
        <taxon>Bacteria</taxon>
        <taxon>Pseudomonadati</taxon>
        <taxon>Chlamydiota</taxon>
        <taxon>Chlamydiia</taxon>
        <taxon>Chlamydiales</taxon>
        <taxon>Chlamydiaceae</taxon>
        <taxon>Chlamydia/Chlamydophila group</taxon>
        <taxon>Chlamydia</taxon>
    </lineage>
</organism>
<dbReference type="InterPro" id="IPR010261">
    <property type="entry name" value="Tir_chaperone"/>
</dbReference>
<reference evidence="1" key="1">
    <citation type="submission" date="2015-05" db="EMBL/GenBank/DDBJ databases">
        <authorList>
            <person name="Rattei Thomas"/>
        </authorList>
    </citation>
    <scope>NUCLEOTIDE SEQUENCE</scope>
    <source>
        <strain evidence="1">DC9</strain>
    </source>
</reference>
<proteinExistence type="predicted"/>
<evidence type="ECO:0000313" key="1">
    <source>
        <dbReference type="EMBL" id="CRI42438.1"/>
    </source>
</evidence>
<dbReference type="Gene3D" id="3.30.1460.10">
    <property type="match status" value="1"/>
</dbReference>
<name>A0A0F7WYG5_CHLPN</name>
<dbReference type="AlphaFoldDB" id="A0A0F7WYG5"/>
<protein>
    <submittedName>
        <fullName evidence="1">Type III secretion chaperone, CesT family</fullName>
    </submittedName>
</protein>
<dbReference type="CDD" id="cd17028">
    <property type="entry name" value="T3SC_IA_SycE_Scc1-like"/>
    <property type="match status" value="1"/>
</dbReference>
<gene>
    <name evidence="1" type="ORF">BN1224_DC9_BL_00260</name>
</gene>
<accession>A0A0F7WYG5</accession>
<sequence>MQNQYEQLLESLAPLLNTTLAPDKNNSCLIRFSDTQVPVQIEEDGNSGDLAVSTLLGTLPENVFRERIFKAALSVNGSFQSSIKGILGYGEVTQQLYLSDILSMNYLNGEKLFEYLKLFSLHAKIWMESLRTGNLPDLHVLGIYYVA</sequence>
<dbReference type="Pfam" id="PF05932">
    <property type="entry name" value="CesT"/>
    <property type="match status" value="1"/>
</dbReference>
<dbReference type="SUPFAM" id="SSF69635">
    <property type="entry name" value="Type III secretory system chaperone-like"/>
    <property type="match status" value="1"/>
</dbReference>
<dbReference type="GO" id="GO:0030254">
    <property type="term" value="P:protein secretion by the type III secretion system"/>
    <property type="evidence" value="ECO:0007669"/>
    <property type="project" value="InterPro"/>
</dbReference>
<dbReference type="EMBL" id="LN847043">
    <property type="protein sequence ID" value="CRI42438.1"/>
    <property type="molecule type" value="Genomic_DNA"/>
</dbReference>